<accession>A0A343JAX6</accession>
<dbReference type="InterPro" id="IPR014245">
    <property type="entry name" value="Spore_III_AF"/>
</dbReference>
<keyword evidence="3" id="KW-1185">Reference proteome</keyword>
<feature type="transmembrane region" description="Helical" evidence="1">
    <location>
        <begin position="6"/>
        <end position="24"/>
    </location>
</feature>
<proteinExistence type="predicted"/>
<sequence>MELIKDYVITLATMIILISAIELIAPDNSMKKYLKFVLGLILIAVMISPIIDIFSNSENIIVSNIAEYFELDKEDDKSIEVSSNKEYSSSTLEMFKENLEKNCNRLLNEKFVNQDFESNIICNIDPKNIEYSIEKIKVGVKEKGTSKIDKVIISTKEEKKSEKEVNNKDEIVSYLMEIFAVTKDKIEIYKINE</sequence>
<name>A0A343JAX6_9CLOT</name>
<organism evidence="2 3">
    <name type="scientific">Clostridium isatidis</name>
    <dbReference type="NCBI Taxonomy" id="182773"/>
    <lineage>
        <taxon>Bacteria</taxon>
        <taxon>Bacillati</taxon>
        <taxon>Bacillota</taxon>
        <taxon>Clostridia</taxon>
        <taxon>Eubacteriales</taxon>
        <taxon>Clostridiaceae</taxon>
        <taxon>Clostridium</taxon>
    </lineage>
</organism>
<reference evidence="2 3" key="1">
    <citation type="submission" date="2016-08" db="EMBL/GenBank/DDBJ databases">
        <title>Complete Genome Sequence Of The Indigo Reducing Clostridium isatidis DSM15098.</title>
        <authorList>
            <person name="Little G.T."/>
            <person name="Minton N.P."/>
        </authorList>
    </citation>
    <scope>NUCLEOTIDE SEQUENCE [LARGE SCALE GENOMIC DNA]</scope>
    <source>
        <strain evidence="2 3">DSM 15098</strain>
    </source>
</reference>
<dbReference type="RefSeq" id="WP_119864818.1">
    <property type="nucleotide sequence ID" value="NZ_CP016786.1"/>
</dbReference>
<gene>
    <name evidence="2" type="ORF">BEN51_04075</name>
</gene>
<keyword evidence="1" id="KW-0812">Transmembrane</keyword>
<keyword evidence="1" id="KW-1133">Transmembrane helix</keyword>
<dbReference type="Pfam" id="PF09581">
    <property type="entry name" value="Spore_III_AF"/>
    <property type="match status" value="1"/>
</dbReference>
<evidence type="ECO:0000256" key="1">
    <source>
        <dbReference type="SAM" id="Phobius"/>
    </source>
</evidence>
<keyword evidence="1" id="KW-0472">Membrane</keyword>
<feature type="transmembrane region" description="Helical" evidence="1">
    <location>
        <begin position="36"/>
        <end position="54"/>
    </location>
</feature>
<dbReference type="EMBL" id="CP016786">
    <property type="protein sequence ID" value="ASW42684.1"/>
    <property type="molecule type" value="Genomic_DNA"/>
</dbReference>
<dbReference type="OrthoDB" id="2375554at2"/>
<dbReference type="AlphaFoldDB" id="A0A343JAX6"/>
<evidence type="ECO:0000313" key="3">
    <source>
        <dbReference type="Proteomes" id="UP000264883"/>
    </source>
</evidence>
<dbReference type="NCBIfam" id="TIGR02896">
    <property type="entry name" value="spore_III_AF"/>
    <property type="match status" value="1"/>
</dbReference>
<dbReference type="KEGG" id="cia:BEN51_04075"/>
<evidence type="ECO:0000313" key="2">
    <source>
        <dbReference type="EMBL" id="ASW42684.1"/>
    </source>
</evidence>
<protein>
    <submittedName>
        <fullName evidence="2">Stage III sporulation protein AF</fullName>
    </submittedName>
</protein>
<dbReference type="Proteomes" id="UP000264883">
    <property type="component" value="Chromosome"/>
</dbReference>